<dbReference type="Proteomes" id="UP001234297">
    <property type="component" value="Chromosome 1"/>
</dbReference>
<organism evidence="1 2">
    <name type="scientific">Persea americana</name>
    <name type="common">Avocado</name>
    <dbReference type="NCBI Taxonomy" id="3435"/>
    <lineage>
        <taxon>Eukaryota</taxon>
        <taxon>Viridiplantae</taxon>
        <taxon>Streptophyta</taxon>
        <taxon>Embryophyta</taxon>
        <taxon>Tracheophyta</taxon>
        <taxon>Spermatophyta</taxon>
        <taxon>Magnoliopsida</taxon>
        <taxon>Magnoliidae</taxon>
        <taxon>Laurales</taxon>
        <taxon>Lauraceae</taxon>
        <taxon>Persea</taxon>
    </lineage>
</organism>
<keyword evidence="2" id="KW-1185">Reference proteome</keyword>
<gene>
    <name evidence="1" type="ORF">MRB53_003010</name>
</gene>
<evidence type="ECO:0000313" key="1">
    <source>
        <dbReference type="EMBL" id="KAJ8649987.1"/>
    </source>
</evidence>
<evidence type="ECO:0000313" key="2">
    <source>
        <dbReference type="Proteomes" id="UP001234297"/>
    </source>
</evidence>
<name>A0ACC2MW46_PERAE</name>
<reference evidence="1 2" key="1">
    <citation type="journal article" date="2022" name="Hortic Res">
        <title>A haplotype resolved chromosomal level avocado genome allows analysis of novel avocado genes.</title>
        <authorList>
            <person name="Nath O."/>
            <person name="Fletcher S.J."/>
            <person name="Hayward A."/>
            <person name="Shaw L.M."/>
            <person name="Masouleh A.K."/>
            <person name="Furtado A."/>
            <person name="Henry R.J."/>
            <person name="Mitter N."/>
        </authorList>
    </citation>
    <scope>NUCLEOTIDE SEQUENCE [LARGE SCALE GENOMIC DNA]</scope>
    <source>
        <strain evidence="2">cv. Hass</strain>
    </source>
</reference>
<dbReference type="EMBL" id="CM056809">
    <property type="protein sequence ID" value="KAJ8649987.1"/>
    <property type="molecule type" value="Genomic_DNA"/>
</dbReference>
<accession>A0ACC2MW46</accession>
<protein>
    <submittedName>
        <fullName evidence="1">Uncharacterized protein</fullName>
    </submittedName>
</protein>
<comment type="caution">
    <text evidence="1">The sequence shown here is derived from an EMBL/GenBank/DDBJ whole genome shotgun (WGS) entry which is preliminary data.</text>
</comment>
<sequence length="95" mass="10306">MRLFSISSAQNICTVLISGSLLAMDFRTLILLLLLQAHILPSIQEDPASRDLFESVTKIDSSRHILTPLSKAVSSASRAELATVANAKACIRTPR</sequence>
<proteinExistence type="predicted"/>